<dbReference type="PROSITE" id="PS51123">
    <property type="entry name" value="OMPA_2"/>
    <property type="match status" value="1"/>
</dbReference>
<accession>A0ABS8AFX7</accession>
<feature type="domain" description="OmpA-like" evidence="3">
    <location>
        <begin position="345"/>
        <end position="467"/>
    </location>
</feature>
<feature type="region of interest" description="Disordered" evidence="2">
    <location>
        <begin position="151"/>
        <end position="177"/>
    </location>
</feature>
<dbReference type="InterPro" id="IPR036737">
    <property type="entry name" value="OmpA-like_sf"/>
</dbReference>
<keyword evidence="5" id="KW-1185">Reference proteome</keyword>
<dbReference type="Pfam" id="PF06078">
    <property type="entry name" value="DUF937"/>
    <property type="match status" value="1"/>
</dbReference>
<evidence type="ECO:0000313" key="4">
    <source>
        <dbReference type="EMBL" id="MCB2379328.1"/>
    </source>
</evidence>
<gene>
    <name evidence="4" type="ORF">LGH70_17150</name>
</gene>
<dbReference type="Pfam" id="PF00691">
    <property type="entry name" value="OmpA"/>
    <property type="match status" value="1"/>
</dbReference>
<keyword evidence="1" id="KW-0472">Membrane</keyword>
<dbReference type="InterPro" id="IPR006665">
    <property type="entry name" value="OmpA-like"/>
</dbReference>
<evidence type="ECO:0000313" key="5">
    <source>
        <dbReference type="Proteomes" id="UP001165297"/>
    </source>
</evidence>
<comment type="caution">
    <text evidence="4">The sequence shown here is derived from an EMBL/GenBank/DDBJ whole genome shotgun (WGS) entry which is preliminary data.</text>
</comment>
<dbReference type="PANTHER" id="PTHR30329">
    <property type="entry name" value="STATOR ELEMENT OF FLAGELLAR MOTOR COMPLEX"/>
    <property type="match status" value="1"/>
</dbReference>
<feature type="compositionally biased region" description="Low complexity" evidence="2">
    <location>
        <begin position="158"/>
        <end position="172"/>
    </location>
</feature>
<sequence length="553" mass="59046">MWQDETVLEAANSALTEAHLQHLSVSLHQSPTVVQNTFARLVALVIRSLQDRVRKPNGEEALWTLTRQAQEAKLLPTLSTLDPHTHRGRNLMQGLLGERYADTTRQLASTAALPAAAFDHLLEVAVAAVLGTLGQRATDQQLDAPALSQWLQQQPRSANPAPLPQAKPAALRPDSDKETIQRFTVAGAGTWEKVGGGITFTPGSGAPRKSSKVPGWVWLLVPLAGLGYLGGQMLGGPGQSAIQPGQSYPAGTPAMSVANVVLPTEAARTAAPPTLAPSSELGSSNAAAMPYTPLPNPEGYTTGHALLLTLPNGSRQRVTAHSTEYRLYRYLTDPTQQADSLHPTAGWLSADRVYFTPGKATLTRESQEQLRRLAAILKAFPQAQIKLASHAAPTGDEQANQQLSQQRARAAMYALSALGVARSRLLTAGYGTQALSATHASPTGLALNQLSMQVLNRAIAAAVPVKAREAAASGRRPVAYTTPAKPGKARELRPRRTKVGRWLQRLGTRMRKKRPRKAKSHAFMLFGPPAGCRPISGTGKAPMRPTEVSICTA</sequence>
<evidence type="ECO:0000259" key="3">
    <source>
        <dbReference type="PROSITE" id="PS51123"/>
    </source>
</evidence>
<evidence type="ECO:0000256" key="2">
    <source>
        <dbReference type="SAM" id="MobiDB-lite"/>
    </source>
</evidence>
<dbReference type="InterPro" id="IPR050330">
    <property type="entry name" value="Bact_OuterMem_StrucFunc"/>
</dbReference>
<dbReference type="PANTHER" id="PTHR30329:SF21">
    <property type="entry name" value="LIPOPROTEIN YIAD-RELATED"/>
    <property type="match status" value="1"/>
</dbReference>
<dbReference type="RefSeq" id="WP_226188076.1">
    <property type="nucleotide sequence ID" value="NZ_JAJADQ010000009.1"/>
</dbReference>
<reference evidence="4" key="1">
    <citation type="submission" date="2021-10" db="EMBL/GenBank/DDBJ databases">
        <authorList>
            <person name="Dean J.D."/>
            <person name="Kim M.K."/>
            <person name="Newey C.N."/>
            <person name="Stoker T.S."/>
            <person name="Thompson D.W."/>
            <person name="Grose J.H."/>
        </authorList>
    </citation>
    <scope>NUCLEOTIDE SEQUENCE</scope>
    <source>
        <strain evidence="4">BT635</strain>
    </source>
</reference>
<proteinExistence type="predicted"/>
<protein>
    <submittedName>
        <fullName evidence="4">OmpA family protein</fullName>
    </submittedName>
</protein>
<name>A0ABS8AFX7_9BACT</name>
<dbReference type="Gene3D" id="3.30.1330.60">
    <property type="entry name" value="OmpA-like domain"/>
    <property type="match status" value="1"/>
</dbReference>
<dbReference type="EMBL" id="JAJADQ010000009">
    <property type="protein sequence ID" value="MCB2379328.1"/>
    <property type="molecule type" value="Genomic_DNA"/>
</dbReference>
<dbReference type="Proteomes" id="UP001165297">
    <property type="component" value="Unassembled WGS sequence"/>
</dbReference>
<evidence type="ECO:0000256" key="1">
    <source>
        <dbReference type="PROSITE-ProRule" id="PRU00473"/>
    </source>
</evidence>
<dbReference type="SUPFAM" id="SSF103088">
    <property type="entry name" value="OmpA-like"/>
    <property type="match status" value="1"/>
</dbReference>
<organism evidence="4 5">
    <name type="scientific">Hymenobacter nitidus</name>
    <dbReference type="NCBI Taxonomy" id="2880929"/>
    <lineage>
        <taxon>Bacteria</taxon>
        <taxon>Pseudomonadati</taxon>
        <taxon>Bacteroidota</taxon>
        <taxon>Cytophagia</taxon>
        <taxon>Cytophagales</taxon>
        <taxon>Hymenobacteraceae</taxon>
        <taxon>Hymenobacter</taxon>
    </lineage>
</organism>
<dbReference type="InterPro" id="IPR009282">
    <property type="entry name" value="DUF937"/>
</dbReference>
<dbReference type="CDD" id="cd07185">
    <property type="entry name" value="OmpA_C-like"/>
    <property type="match status" value="1"/>
</dbReference>